<organism evidence="2 3">
    <name type="scientific">Rhodoplanes azumiensis</name>
    <dbReference type="NCBI Taxonomy" id="1897628"/>
    <lineage>
        <taxon>Bacteria</taxon>
        <taxon>Pseudomonadati</taxon>
        <taxon>Pseudomonadota</taxon>
        <taxon>Alphaproteobacteria</taxon>
        <taxon>Hyphomicrobiales</taxon>
        <taxon>Nitrobacteraceae</taxon>
        <taxon>Rhodoplanes</taxon>
    </lineage>
</organism>
<feature type="transmembrane region" description="Helical" evidence="1">
    <location>
        <begin position="6"/>
        <end position="26"/>
    </location>
</feature>
<protein>
    <submittedName>
        <fullName evidence="2">Uncharacterized protein</fullName>
    </submittedName>
</protein>
<name>A0ABW5AEK4_9BRAD</name>
<gene>
    <name evidence="2" type="ORF">ACFSOX_00170</name>
</gene>
<evidence type="ECO:0000313" key="3">
    <source>
        <dbReference type="Proteomes" id="UP001597314"/>
    </source>
</evidence>
<comment type="caution">
    <text evidence="2">The sequence shown here is derived from an EMBL/GenBank/DDBJ whole genome shotgun (WGS) entry which is preliminary data.</text>
</comment>
<reference evidence="3" key="1">
    <citation type="journal article" date="2019" name="Int. J. Syst. Evol. Microbiol.">
        <title>The Global Catalogue of Microorganisms (GCM) 10K type strain sequencing project: providing services to taxonomists for standard genome sequencing and annotation.</title>
        <authorList>
            <consortium name="The Broad Institute Genomics Platform"/>
            <consortium name="The Broad Institute Genome Sequencing Center for Infectious Disease"/>
            <person name="Wu L."/>
            <person name="Ma J."/>
        </authorList>
    </citation>
    <scope>NUCLEOTIDE SEQUENCE [LARGE SCALE GENOMIC DNA]</scope>
    <source>
        <strain evidence="3">CGMCC 1.6774</strain>
    </source>
</reference>
<evidence type="ECO:0000256" key="1">
    <source>
        <dbReference type="SAM" id="Phobius"/>
    </source>
</evidence>
<dbReference type="RefSeq" id="WP_378475774.1">
    <property type="nucleotide sequence ID" value="NZ_JBHUIW010000001.1"/>
</dbReference>
<sequence length="211" mass="22581">MLDSLAKFASLLSAVFGGVIIGYLGYEQKSKTDEFNVQTACLSIIERIANKYEGRVVQIRELDARIELFPNECALRRTKLVDFIRVVATVQENTPDGIPVVAVPAPPSQAGQSEAGTLAGWVAVGFVESQSSGDVNFLLANGRSVTPGVGPGTVLRAKWQVNVRSTPAGWRSVVGTLNIGQCFTVDEQKSLAAGDRTQLWVRGKAIPCSST</sequence>
<keyword evidence="1" id="KW-0812">Transmembrane</keyword>
<keyword evidence="1" id="KW-1133">Transmembrane helix</keyword>
<evidence type="ECO:0000313" key="2">
    <source>
        <dbReference type="EMBL" id="MFD2180555.1"/>
    </source>
</evidence>
<accession>A0ABW5AEK4</accession>
<proteinExistence type="predicted"/>
<keyword evidence="1" id="KW-0472">Membrane</keyword>
<dbReference type="EMBL" id="JBHUIW010000001">
    <property type="protein sequence ID" value="MFD2180555.1"/>
    <property type="molecule type" value="Genomic_DNA"/>
</dbReference>
<dbReference type="Proteomes" id="UP001597314">
    <property type="component" value="Unassembled WGS sequence"/>
</dbReference>
<keyword evidence="3" id="KW-1185">Reference proteome</keyword>